<dbReference type="Proteomes" id="UP000600565">
    <property type="component" value="Unassembled WGS sequence"/>
</dbReference>
<dbReference type="PIRSF" id="PIRSF037692">
    <property type="entry name" value="UCP037692"/>
    <property type="match status" value="1"/>
</dbReference>
<dbReference type="InterPro" id="IPR017263">
    <property type="entry name" value="UCP037692"/>
</dbReference>
<reference evidence="1 2" key="1">
    <citation type="submission" date="2020-08" db="EMBL/GenBank/DDBJ databases">
        <title>A Genomic Blueprint of the Chicken Gut Microbiome.</title>
        <authorList>
            <person name="Gilroy R."/>
            <person name="Ravi A."/>
            <person name="Getino M."/>
            <person name="Pursley I."/>
            <person name="Horton D.L."/>
            <person name="Alikhan N.-F."/>
            <person name="Baker D."/>
            <person name="Gharbi K."/>
            <person name="Hall N."/>
            <person name="Watson M."/>
            <person name="Adriaenssens E.M."/>
            <person name="Foster-Nyarko E."/>
            <person name="Jarju S."/>
            <person name="Secka A."/>
            <person name="Antonio M."/>
            <person name="Oren A."/>
            <person name="Chaudhuri R."/>
            <person name="La Ragione R.M."/>
            <person name="Hildebrand F."/>
            <person name="Pallen M.J."/>
        </authorList>
    </citation>
    <scope>NUCLEOTIDE SEQUENCE [LARGE SCALE GENOMIC DNA]</scope>
    <source>
        <strain evidence="1 2">Sa1YVA6</strain>
    </source>
</reference>
<evidence type="ECO:0000313" key="2">
    <source>
        <dbReference type="Proteomes" id="UP000600565"/>
    </source>
</evidence>
<keyword evidence="2" id="KW-1185">Reference proteome</keyword>
<evidence type="ECO:0000313" key="1">
    <source>
        <dbReference type="EMBL" id="MBD8033933.1"/>
    </source>
</evidence>
<dbReference type="RefSeq" id="WP_191704444.1">
    <property type="nucleotide sequence ID" value="NZ_JACSPW010000011.1"/>
</dbReference>
<name>A0ABR8XPR0_9BACL</name>
<protein>
    <submittedName>
        <fullName evidence="1">YheE family protein</fullName>
    </submittedName>
</protein>
<dbReference type="Pfam" id="PF17277">
    <property type="entry name" value="DUF5342"/>
    <property type="match status" value="1"/>
</dbReference>
<accession>A0ABR8XPR0</accession>
<dbReference type="EMBL" id="JACSPW010000011">
    <property type="protein sequence ID" value="MBD8033933.1"/>
    <property type="molecule type" value="Genomic_DNA"/>
</dbReference>
<sequence length="69" mass="8415">MIQHFSYKPLFENSQIPGWSISFFFEQKRYAAEYYKDGSIQFIGESPSEEQREKIEKMIHELMLFHVYE</sequence>
<gene>
    <name evidence="1" type="ORF">H9632_12755</name>
</gene>
<comment type="caution">
    <text evidence="1">The sequence shown here is derived from an EMBL/GenBank/DDBJ whole genome shotgun (WGS) entry which is preliminary data.</text>
</comment>
<organism evidence="1 2">
    <name type="scientific">Solibacillus merdavium</name>
    <dbReference type="NCBI Taxonomy" id="2762218"/>
    <lineage>
        <taxon>Bacteria</taxon>
        <taxon>Bacillati</taxon>
        <taxon>Bacillota</taxon>
        <taxon>Bacilli</taxon>
        <taxon>Bacillales</taxon>
        <taxon>Caryophanaceae</taxon>
        <taxon>Solibacillus</taxon>
    </lineage>
</organism>
<proteinExistence type="predicted"/>